<dbReference type="OrthoDB" id="308690at2759"/>
<dbReference type="EMBL" id="MSZU01000113">
    <property type="protein sequence ID" value="OMP82944.1"/>
    <property type="molecule type" value="Genomic_DNA"/>
</dbReference>
<accession>A0A1S8B699</accession>
<protein>
    <submittedName>
        <fullName evidence="1">WD repeat-containing protein WRAP73</fullName>
    </submittedName>
</protein>
<dbReference type="InterPro" id="IPR001680">
    <property type="entry name" value="WD40_rpt"/>
</dbReference>
<name>A0A1S8B699_9PEZI</name>
<dbReference type="Gene3D" id="2.130.10.10">
    <property type="entry name" value="YVTN repeat-like/Quinoprotein amine dehydrogenase"/>
    <property type="match status" value="2"/>
</dbReference>
<sequence length="546" mass="60220">MDPPQVSQQAKGTQIPMHSLETSNIDALVASLPPVASPDGAFVASVTANRLQIRAASSLSIVRSIPLPAEYSPKNSPIIRWSHIGSRQGLRFLFADERTVRVWDITDSRWKAVVDNGSGGMGKIANVEFGSSQDEVLVFSDFGARVTVWCLKTGRSVEIRDPKYYKDSRGHGYRPRNPVFALLSRTGPQDTLTIHAPGTYFLLKTITLPSSDAQGLKWSPDGKWLVVWDAASIGFKLFVYTADGHLYRTYSGDEDEAIRGLGIKSIEWSPRGDYLAAGGHDQRVTLLSTRTFSPAVFLDHTSIVQLSSGEVWQEQVSPVREYTLVPQPVSPPVAQPTAAEAASKKGISILAFNISGDLVATRDDSMPTCVWLWDLTGLTARTVLIQHAPVKSLYWHSSIPNLLLIQCAQDDTVIYLWDLEKEGARVVDVPFERSMGKLEARWLHDDADRRPSLIFGNTGGFVTVWPDGKDAILKFSHSSSRPGTPGSNDESEDSLYNILTGRTPVPALEDSTSYEDYENSAESTVLEDTFHGKKYLMDPLRDSECF</sequence>
<organism evidence="1 2">
    <name type="scientific">Diplodia seriata</name>
    <dbReference type="NCBI Taxonomy" id="420778"/>
    <lineage>
        <taxon>Eukaryota</taxon>
        <taxon>Fungi</taxon>
        <taxon>Dikarya</taxon>
        <taxon>Ascomycota</taxon>
        <taxon>Pezizomycotina</taxon>
        <taxon>Dothideomycetes</taxon>
        <taxon>Dothideomycetes incertae sedis</taxon>
        <taxon>Botryosphaeriales</taxon>
        <taxon>Botryosphaeriaceae</taxon>
        <taxon>Diplodia</taxon>
    </lineage>
</organism>
<dbReference type="PANTHER" id="PTHR16220:SF0">
    <property type="entry name" value="WD REPEAT-CONTAINING PROTEIN WRAP73"/>
    <property type="match status" value="1"/>
</dbReference>
<gene>
    <name evidence="1" type="ORF">BK809_0001135</name>
</gene>
<dbReference type="GO" id="GO:0005815">
    <property type="term" value="C:microtubule organizing center"/>
    <property type="evidence" value="ECO:0007669"/>
    <property type="project" value="TreeGrafter"/>
</dbReference>
<dbReference type="SUPFAM" id="SSF50978">
    <property type="entry name" value="WD40 repeat-like"/>
    <property type="match status" value="1"/>
</dbReference>
<reference evidence="1 2" key="1">
    <citation type="submission" date="2017-01" db="EMBL/GenBank/DDBJ databases">
        <title>Draft genome sequence of Diplodia seriata F98.1, a fungal species involved in grapevine trunk diseases.</title>
        <authorList>
            <person name="Robert-Siegwald G."/>
            <person name="Vallet J."/>
            <person name="Abou-Mansour E."/>
            <person name="Xu J."/>
            <person name="Rey P."/>
            <person name="Bertsch C."/>
            <person name="Rego C."/>
            <person name="Larignon P."/>
            <person name="Fontaine F."/>
            <person name="Lebrun M.-H."/>
        </authorList>
    </citation>
    <scope>NUCLEOTIDE SEQUENCE [LARGE SCALE GENOMIC DNA]</scope>
    <source>
        <strain evidence="1 2">F98.1</strain>
    </source>
</reference>
<dbReference type="Pfam" id="PF00400">
    <property type="entry name" value="WD40"/>
    <property type="match status" value="1"/>
</dbReference>
<evidence type="ECO:0000313" key="1">
    <source>
        <dbReference type="EMBL" id="OMP82944.1"/>
    </source>
</evidence>
<evidence type="ECO:0000313" key="2">
    <source>
        <dbReference type="Proteomes" id="UP000190776"/>
    </source>
</evidence>
<comment type="caution">
    <text evidence="1">The sequence shown here is derived from an EMBL/GenBank/DDBJ whole genome shotgun (WGS) entry which is preliminary data.</text>
</comment>
<dbReference type="STRING" id="420778.A0A1S8B699"/>
<dbReference type="AlphaFoldDB" id="A0A1S8B699"/>
<dbReference type="InterPro" id="IPR052778">
    <property type="entry name" value="Centrosome-WD_assoc"/>
</dbReference>
<dbReference type="PANTHER" id="PTHR16220">
    <property type="entry name" value="WD REPEAT PROTEIN 8-RELATED"/>
    <property type="match status" value="1"/>
</dbReference>
<dbReference type="SMART" id="SM00320">
    <property type="entry name" value="WD40"/>
    <property type="match status" value="3"/>
</dbReference>
<dbReference type="InterPro" id="IPR015943">
    <property type="entry name" value="WD40/YVTN_repeat-like_dom_sf"/>
</dbReference>
<dbReference type="GO" id="GO:1990810">
    <property type="term" value="P:microtubule anchoring at mitotic spindle pole body"/>
    <property type="evidence" value="ECO:0007669"/>
    <property type="project" value="TreeGrafter"/>
</dbReference>
<proteinExistence type="predicted"/>
<dbReference type="InterPro" id="IPR036322">
    <property type="entry name" value="WD40_repeat_dom_sf"/>
</dbReference>
<dbReference type="GO" id="GO:1990811">
    <property type="term" value="C:MWP complex"/>
    <property type="evidence" value="ECO:0007669"/>
    <property type="project" value="TreeGrafter"/>
</dbReference>
<dbReference type="Proteomes" id="UP000190776">
    <property type="component" value="Unassembled WGS sequence"/>
</dbReference>